<keyword evidence="2" id="KW-1185">Reference proteome</keyword>
<dbReference type="InterPro" id="IPR036514">
    <property type="entry name" value="SGNH_hydro_sf"/>
</dbReference>
<dbReference type="EMBL" id="JAKZGP010000003">
    <property type="protein sequence ID" value="MCH7408224.1"/>
    <property type="molecule type" value="Genomic_DNA"/>
</dbReference>
<accession>A0ABS9UVN8</accession>
<dbReference type="RefSeq" id="WP_241346280.1">
    <property type="nucleotide sequence ID" value="NZ_JAKZGP010000003.1"/>
</dbReference>
<evidence type="ECO:0000313" key="2">
    <source>
        <dbReference type="Proteomes" id="UP001165489"/>
    </source>
</evidence>
<sequence>MTPFLPFLMIKGKRLIKSIPKLKPWSEFQSEIISKGKENVLIIGESTVAGVGASSVQDTIFGNILKVQANKYNIYNIGKVGLKAAYLTNFKQKNNAKLPINYKTTVILIGANDCFAFTNPNTFLSGINIFITEMNAEYVYICSIPPVHEFPAIPKLMRFFLKNQRNLLTRQLQQIEKHHPNLHVINLPLQANPDFFSKDGIHPSDLAYEMMTSAIWTKTESVGEKGDQN</sequence>
<organism evidence="1 2">
    <name type="scientific">Belliella filtrata</name>
    <dbReference type="NCBI Taxonomy" id="2923435"/>
    <lineage>
        <taxon>Bacteria</taxon>
        <taxon>Pseudomonadati</taxon>
        <taxon>Bacteroidota</taxon>
        <taxon>Cytophagia</taxon>
        <taxon>Cytophagales</taxon>
        <taxon>Cyclobacteriaceae</taxon>
        <taxon>Belliella</taxon>
    </lineage>
</organism>
<evidence type="ECO:0000313" key="1">
    <source>
        <dbReference type="EMBL" id="MCH7408224.1"/>
    </source>
</evidence>
<dbReference type="SUPFAM" id="SSF52266">
    <property type="entry name" value="SGNH hydrolase"/>
    <property type="match status" value="1"/>
</dbReference>
<comment type="caution">
    <text evidence="1">The sequence shown here is derived from an EMBL/GenBank/DDBJ whole genome shotgun (WGS) entry which is preliminary data.</text>
</comment>
<name>A0ABS9UVN8_9BACT</name>
<dbReference type="Pfam" id="PF00657">
    <property type="entry name" value="Lipase_GDSL"/>
    <property type="match status" value="1"/>
</dbReference>
<dbReference type="InterPro" id="IPR001087">
    <property type="entry name" value="GDSL"/>
</dbReference>
<dbReference type="GO" id="GO:0016787">
    <property type="term" value="F:hydrolase activity"/>
    <property type="evidence" value="ECO:0007669"/>
    <property type="project" value="UniProtKB-KW"/>
</dbReference>
<gene>
    <name evidence="1" type="ORF">MM239_02365</name>
</gene>
<proteinExistence type="predicted"/>
<dbReference type="Proteomes" id="UP001165489">
    <property type="component" value="Unassembled WGS sequence"/>
</dbReference>
<protein>
    <submittedName>
        <fullName evidence="1">SGNH/GDSL hydrolase family protein</fullName>
    </submittedName>
</protein>
<dbReference type="Gene3D" id="3.40.50.1110">
    <property type="entry name" value="SGNH hydrolase"/>
    <property type="match status" value="1"/>
</dbReference>
<reference evidence="1" key="1">
    <citation type="submission" date="2022-03" db="EMBL/GenBank/DDBJ databases">
        <title>De novo assembled genomes of Belliella spp. (Cyclobacteriaceae) strains.</title>
        <authorList>
            <person name="Szabo A."/>
            <person name="Korponai K."/>
            <person name="Felfoldi T."/>
        </authorList>
    </citation>
    <scope>NUCLEOTIDE SEQUENCE</scope>
    <source>
        <strain evidence="1">DSM 111904</strain>
    </source>
</reference>
<keyword evidence="1" id="KW-0378">Hydrolase</keyword>